<dbReference type="PANTHER" id="PTHR35586">
    <property type="entry name" value="SLL1691 PROTEIN"/>
    <property type="match status" value="1"/>
</dbReference>
<sequence>MTEITANYDETWKEVIGDYFDSFVAFFYPEINQEIDWNKTPVSLDKELEQITATAESKTRHADKLFQVWLLDNQEVWVLIHVEVQSQYDKEFSQRMFIYNYRAFDLYQKPVISLAILGDETKNWQPNSYRYGLGSSQLIFNFSSVKLLNYQWEELEQSNNIFAI</sequence>
<dbReference type="Proteomes" id="UP001212499">
    <property type="component" value="Unassembled WGS sequence"/>
</dbReference>
<dbReference type="RefSeq" id="WP_271734627.1">
    <property type="nucleotide sequence ID" value="NZ_JANQDP010000194.1"/>
</dbReference>
<protein>
    <submittedName>
        <fullName evidence="1">Rpn family recombination-promoting nuclease/putative transposase</fullName>
    </submittedName>
</protein>
<dbReference type="EMBL" id="JAQMUH010000186">
    <property type="protein sequence ID" value="MDB9541243.1"/>
    <property type="molecule type" value="Genomic_DNA"/>
</dbReference>
<organism evidence="1 2">
    <name type="scientific">Anabaenopsis arnoldii</name>
    <dbReference type="NCBI Taxonomy" id="2152938"/>
    <lineage>
        <taxon>Bacteria</taxon>
        <taxon>Bacillati</taxon>
        <taxon>Cyanobacteriota</taxon>
        <taxon>Cyanophyceae</taxon>
        <taxon>Nostocales</taxon>
        <taxon>Nodulariaceae</taxon>
        <taxon>Anabaenopsis</taxon>
    </lineage>
</organism>
<reference evidence="1 2" key="1">
    <citation type="submission" date="2023-01" db="EMBL/GenBank/DDBJ databases">
        <title>Genomes from the Australian National Cyanobacteria Reference Collection.</title>
        <authorList>
            <person name="Willis A."/>
            <person name="Lee E.M.F."/>
        </authorList>
    </citation>
    <scope>NUCLEOTIDE SEQUENCE [LARGE SCALE GENOMIC DNA]</scope>
    <source>
        <strain evidence="1 2">CS-1033</strain>
    </source>
</reference>
<proteinExistence type="predicted"/>
<gene>
    <name evidence="1" type="ORF">PN457_16510</name>
</gene>
<keyword evidence="2" id="KW-1185">Reference proteome</keyword>
<evidence type="ECO:0000313" key="2">
    <source>
        <dbReference type="Proteomes" id="UP001212499"/>
    </source>
</evidence>
<evidence type="ECO:0000313" key="1">
    <source>
        <dbReference type="EMBL" id="MDB9541243.1"/>
    </source>
</evidence>
<comment type="caution">
    <text evidence="1">The sequence shown here is derived from an EMBL/GenBank/DDBJ whole genome shotgun (WGS) entry which is preliminary data.</text>
</comment>
<name>A0ABT5AX07_9CYAN</name>
<dbReference type="PANTHER" id="PTHR35586:SF1">
    <property type="entry name" value="SLL1691 PROTEIN"/>
    <property type="match status" value="1"/>
</dbReference>
<accession>A0ABT5AX07</accession>